<dbReference type="Proteomes" id="UP000091857">
    <property type="component" value="Chromosome 2"/>
</dbReference>
<proteinExistence type="predicted"/>
<protein>
    <submittedName>
        <fullName evidence="1">Uncharacterized protein</fullName>
    </submittedName>
</protein>
<evidence type="ECO:0000313" key="1">
    <source>
        <dbReference type="EMBL" id="KAG8660152.1"/>
    </source>
</evidence>
<reference evidence="2" key="1">
    <citation type="journal article" date="2016" name="Nat. Biotechnol.">
        <title>Sequencing wild and cultivated cassava and related species reveals extensive interspecific hybridization and genetic diversity.</title>
        <authorList>
            <person name="Bredeson J.V."/>
            <person name="Lyons J.B."/>
            <person name="Prochnik S.E."/>
            <person name="Wu G.A."/>
            <person name="Ha C.M."/>
            <person name="Edsinger-Gonzales E."/>
            <person name="Grimwood J."/>
            <person name="Schmutz J."/>
            <person name="Rabbi I.Y."/>
            <person name="Egesi C."/>
            <person name="Nauluvula P."/>
            <person name="Lebot V."/>
            <person name="Ndunguru J."/>
            <person name="Mkamilo G."/>
            <person name="Bart R.S."/>
            <person name="Setter T.L."/>
            <person name="Gleadow R.M."/>
            <person name="Kulakow P."/>
            <person name="Ferguson M.E."/>
            <person name="Rounsley S."/>
            <person name="Rokhsar D.S."/>
        </authorList>
    </citation>
    <scope>NUCLEOTIDE SEQUENCE [LARGE SCALE GENOMIC DNA]</scope>
    <source>
        <strain evidence="2">cv. AM560-2</strain>
    </source>
</reference>
<dbReference type="EMBL" id="CM004388">
    <property type="protein sequence ID" value="KAG8660152.1"/>
    <property type="molecule type" value="Genomic_DNA"/>
</dbReference>
<organism evidence="1 2">
    <name type="scientific">Manihot esculenta</name>
    <name type="common">Cassava</name>
    <name type="synonym">Jatropha manihot</name>
    <dbReference type="NCBI Taxonomy" id="3983"/>
    <lineage>
        <taxon>Eukaryota</taxon>
        <taxon>Viridiplantae</taxon>
        <taxon>Streptophyta</taxon>
        <taxon>Embryophyta</taxon>
        <taxon>Tracheophyta</taxon>
        <taxon>Spermatophyta</taxon>
        <taxon>Magnoliopsida</taxon>
        <taxon>eudicotyledons</taxon>
        <taxon>Gunneridae</taxon>
        <taxon>Pentapetalae</taxon>
        <taxon>rosids</taxon>
        <taxon>fabids</taxon>
        <taxon>Malpighiales</taxon>
        <taxon>Euphorbiaceae</taxon>
        <taxon>Crotonoideae</taxon>
        <taxon>Manihoteae</taxon>
        <taxon>Manihot</taxon>
    </lineage>
</organism>
<name>A0ACB7I533_MANES</name>
<sequence>MDIDSKDIQILVWRILNFFMNICCRFVQNHPFVSSALLFSFVVYFLFPKLFLYLLYSSPLLVCTAVFIRFYLHSQCSKTQSDLRDHAISSTKSQPRTADLVLSGDDKSSTQSKTLSHKNVKEKREELESQAVMEEKNRVSSNDDSIGRAVVNEGKSRGITEKDHEKVVSRDASIGENIAALGEASNPSLSSLDGLEARAAKCGGGGGGEAEVENSSSDEEETQRSRNKQPMEWTEDDQQNLMDLGISELERNKAMESLIARRKERKLYKMRTDKFLINLSRNKIEVGPALVARGNPFDVHHNPAERFPGSAPSVLLPTRNPFDLPYDPLEEKPDLLADSFQQEFMPAHPKDMLFCRHESFILGPSFPLESKHNDYNIAGVTRLRRPQDTGDEDRPIDNLLSQNGETLHRTISVTDLVTEGEEGEEVEEAAAAEEVEEAEAEAEEEEEEEEEEAEAEEEKEGKYSNQISNKLEEDGEAYHNVMETKEKMTENTHDMDSSLGIGNNMKTRTNTINRNKNKSSSSPLSGNTKSIIKPDKLEIQPPIFRFPDVMSPSPSSVPCPIPKARSVNELSNAVSPSTIYRSRLENHLLYTDNLPLHTPTHSIASDMQVEFSEIGSPPLTGDGSVSSRDADSLTFDGDIEKDGSEEIWASLPYASTPQEREMTGGFSGFHKDPEDPLASSSRIEIPQEGHTHLINSNHKIFNDVEQAVEAVGEQRPSNAVHAVSQEKSMGGTCSLLEGYTQNPQASSSPPEKSAEELNIIYDMDVPFHAFDDMEGPKSVEDGNAGAETSAVGDISKVDEVIYSESSKRSKRNSLNTPELSGKEVNVACSMDEHLSEPDKENIIVASKHIESKPSKSPGMPAEEVNIPYNIDDSLVHIDVTKPEMKPSENRDRIEKCIEQEVLVDLTKQAEERTSEIGKHTENDSDKPPDNQPIIESLMPTAEDNNSNEGKIDQIPSRDVKKEPSAGEVQVSGVNQRLNDPSTSWMQQETTVEQASTVSSFSSPLKSVLPERSPLDQSPSELNRHIRTDVSESDMEEMIVRKSLLDEQATEHVAHSAPHNVHHVTDHPFTESMSEISEETSVSLKKSTDEAREMFNISKAVIGDGDAKEDLKSTNTTHGEPEASINSEDAKELSKTPVENIPEFTVKEEALPQNCTPINDAVVDDVMSKEKLELAADKKADTTEISKAMEDPSSGHSKDTKAESGNMTEDAVGIFHLQPAGEGSTSNEIRNIEDVASREGNDNPKVVEVSKVDPQI</sequence>
<evidence type="ECO:0000313" key="2">
    <source>
        <dbReference type="Proteomes" id="UP000091857"/>
    </source>
</evidence>
<accession>A0ACB7I533</accession>
<comment type="caution">
    <text evidence="1">The sequence shown here is derived from an EMBL/GenBank/DDBJ whole genome shotgun (WGS) entry which is preliminary data.</text>
</comment>
<gene>
    <name evidence="1" type="ORF">MANES_02G121900v8</name>
</gene>
<keyword evidence="2" id="KW-1185">Reference proteome</keyword>